<comment type="caution">
    <text evidence="2">The sequence shown here is derived from an EMBL/GenBank/DDBJ whole genome shotgun (WGS) entry which is preliminary data.</text>
</comment>
<feature type="transmembrane region" description="Helical" evidence="1">
    <location>
        <begin position="6"/>
        <end position="26"/>
    </location>
</feature>
<organism evidence="2">
    <name type="scientific">marine sediment metagenome</name>
    <dbReference type="NCBI Taxonomy" id="412755"/>
    <lineage>
        <taxon>unclassified sequences</taxon>
        <taxon>metagenomes</taxon>
        <taxon>ecological metagenomes</taxon>
    </lineage>
</organism>
<accession>X1TBZ1</accession>
<reference evidence="2" key="1">
    <citation type="journal article" date="2014" name="Front. Microbiol.">
        <title>High frequency of phylogenetically diverse reductive dehalogenase-homologous genes in deep subseafloor sedimentary metagenomes.</title>
        <authorList>
            <person name="Kawai M."/>
            <person name="Futagami T."/>
            <person name="Toyoda A."/>
            <person name="Takaki Y."/>
            <person name="Nishi S."/>
            <person name="Hori S."/>
            <person name="Arai W."/>
            <person name="Tsubouchi T."/>
            <person name="Morono Y."/>
            <person name="Uchiyama I."/>
            <person name="Ito T."/>
            <person name="Fujiyama A."/>
            <person name="Inagaki F."/>
            <person name="Takami H."/>
        </authorList>
    </citation>
    <scope>NUCLEOTIDE SEQUENCE</scope>
    <source>
        <strain evidence="2">Expedition CK06-06</strain>
    </source>
</reference>
<dbReference type="AlphaFoldDB" id="X1TBZ1"/>
<keyword evidence="1" id="KW-0812">Transmembrane</keyword>
<evidence type="ECO:0000256" key="1">
    <source>
        <dbReference type="SAM" id="Phobius"/>
    </source>
</evidence>
<dbReference type="EMBL" id="BARW01011857">
    <property type="protein sequence ID" value="GAI77524.1"/>
    <property type="molecule type" value="Genomic_DNA"/>
</dbReference>
<sequence length="31" mass="3313">SIIDNPFLLAAISGISAFLLGIISIIRNKEL</sequence>
<proteinExistence type="predicted"/>
<name>X1TBZ1_9ZZZZ</name>
<gene>
    <name evidence="2" type="ORF">S12H4_22650</name>
</gene>
<keyword evidence="1" id="KW-1133">Transmembrane helix</keyword>
<protein>
    <submittedName>
        <fullName evidence="2">Uncharacterized protein</fullName>
    </submittedName>
</protein>
<keyword evidence="1" id="KW-0472">Membrane</keyword>
<evidence type="ECO:0000313" key="2">
    <source>
        <dbReference type="EMBL" id="GAI77524.1"/>
    </source>
</evidence>
<feature type="non-terminal residue" evidence="2">
    <location>
        <position position="1"/>
    </location>
</feature>